<evidence type="ECO:0000313" key="1">
    <source>
        <dbReference type="EMBL" id="KAL2349120.1"/>
    </source>
</evidence>
<dbReference type="Proteomes" id="UP001603857">
    <property type="component" value="Unassembled WGS sequence"/>
</dbReference>
<dbReference type="EMBL" id="JBGMDY010000001">
    <property type="protein sequence ID" value="KAL2349120.1"/>
    <property type="molecule type" value="Genomic_DNA"/>
</dbReference>
<proteinExistence type="predicted"/>
<reference evidence="1 2" key="1">
    <citation type="submission" date="2024-08" db="EMBL/GenBank/DDBJ databases">
        <title>Insights into the chromosomal genome structure of Flemingia macrophylla.</title>
        <authorList>
            <person name="Ding Y."/>
            <person name="Zhao Y."/>
            <person name="Bi W."/>
            <person name="Wu M."/>
            <person name="Zhao G."/>
            <person name="Gong Y."/>
            <person name="Li W."/>
            <person name="Zhang P."/>
        </authorList>
    </citation>
    <scope>NUCLEOTIDE SEQUENCE [LARGE SCALE GENOMIC DNA]</scope>
    <source>
        <strain evidence="1">DYQJB</strain>
        <tissue evidence="1">Leaf</tissue>
    </source>
</reference>
<gene>
    <name evidence="1" type="ORF">Fmac_003120</name>
</gene>
<protein>
    <submittedName>
        <fullName evidence="1">Uncharacterized protein</fullName>
    </submittedName>
</protein>
<comment type="caution">
    <text evidence="1">The sequence shown here is derived from an EMBL/GenBank/DDBJ whole genome shotgun (WGS) entry which is preliminary data.</text>
</comment>
<evidence type="ECO:0000313" key="2">
    <source>
        <dbReference type="Proteomes" id="UP001603857"/>
    </source>
</evidence>
<dbReference type="PANTHER" id="PTHR46999:SF1">
    <property type="entry name" value="ALPHA-GLUCAN WATER DIKINASE 1, CHLOROPLASTIC"/>
    <property type="match status" value="1"/>
</dbReference>
<sequence length="219" mass="24092">MSASLSWCFSRKSKGALVGFEKRSFGHAICTTSQSLSFLDLVTMNEAAETSFKAGSSSHPSYEVQSLDIEVDDDTFKGMPFVILCDLLTAMGLSIGLLTVGSPIYSLRNILAFSKQRRKFLRFNIASNLISEAINAGQPGPCRVVGVDEIHGYKTAHMEQKLQLLIIDWNSEISKAHDRLTDLLQDVYASYPQYKEIVRMILSTIGRGGEGDVGREDSG</sequence>
<dbReference type="AlphaFoldDB" id="A0ABD1NLW9"/>
<name>A0ABD1NLW9_9FABA</name>
<keyword evidence="2" id="KW-1185">Reference proteome</keyword>
<organism evidence="1 2">
    <name type="scientific">Flemingia macrophylla</name>
    <dbReference type="NCBI Taxonomy" id="520843"/>
    <lineage>
        <taxon>Eukaryota</taxon>
        <taxon>Viridiplantae</taxon>
        <taxon>Streptophyta</taxon>
        <taxon>Embryophyta</taxon>
        <taxon>Tracheophyta</taxon>
        <taxon>Spermatophyta</taxon>
        <taxon>Magnoliopsida</taxon>
        <taxon>eudicotyledons</taxon>
        <taxon>Gunneridae</taxon>
        <taxon>Pentapetalae</taxon>
        <taxon>rosids</taxon>
        <taxon>fabids</taxon>
        <taxon>Fabales</taxon>
        <taxon>Fabaceae</taxon>
        <taxon>Papilionoideae</taxon>
        <taxon>50 kb inversion clade</taxon>
        <taxon>NPAAA clade</taxon>
        <taxon>indigoferoid/millettioid clade</taxon>
        <taxon>Phaseoleae</taxon>
        <taxon>Flemingia</taxon>
    </lineage>
</organism>
<accession>A0ABD1NLW9</accession>
<dbReference type="PANTHER" id="PTHR46999">
    <property type="entry name" value="ALPHA-GLUCAN WATER DIKINASE 1, CHLOROPLASTIC-RELATED"/>
    <property type="match status" value="1"/>
</dbReference>